<dbReference type="AlphaFoldDB" id="A0A368JGA1"/>
<protein>
    <submittedName>
        <fullName evidence="1">Uncharacterized protein</fullName>
    </submittedName>
</protein>
<evidence type="ECO:0000313" key="2">
    <source>
        <dbReference type="Proteomes" id="UP000253383"/>
    </source>
</evidence>
<sequence length="68" mass="7369">MSIRRTQQNYSITKKAYPNLAGYNFTGWLLTTASVGKKIAEGITSASKRGCTFGNVHLIRPFAGLGGF</sequence>
<keyword evidence="2" id="KW-1185">Reference proteome</keyword>
<organism evidence="1 2">
    <name type="scientific">Larkinella punicea</name>
    <dbReference type="NCBI Taxonomy" id="2315727"/>
    <lineage>
        <taxon>Bacteria</taxon>
        <taxon>Pseudomonadati</taxon>
        <taxon>Bacteroidota</taxon>
        <taxon>Cytophagia</taxon>
        <taxon>Cytophagales</taxon>
        <taxon>Spirosomataceae</taxon>
        <taxon>Larkinella</taxon>
    </lineage>
</organism>
<reference evidence="1 2" key="1">
    <citation type="submission" date="2018-07" db="EMBL/GenBank/DDBJ databases">
        <title>Genome analysis of Larkinella rosea.</title>
        <authorList>
            <person name="Zhou Z."/>
            <person name="Wang G."/>
        </authorList>
    </citation>
    <scope>NUCLEOTIDE SEQUENCE [LARGE SCALE GENOMIC DNA]</scope>
    <source>
        <strain evidence="2">zzj9</strain>
    </source>
</reference>
<comment type="caution">
    <text evidence="1">The sequence shown here is derived from an EMBL/GenBank/DDBJ whole genome shotgun (WGS) entry which is preliminary data.</text>
</comment>
<evidence type="ECO:0000313" key="1">
    <source>
        <dbReference type="EMBL" id="RCR66680.1"/>
    </source>
</evidence>
<accession>A0A368JGA1</accession>
<proteinExistence type="predicted"/>
<dbReference type="Proteomes" id="UP000253383">
    <property type="component" value="Unassembled WGS sequence"/>
</dbReference>
<gene>
    <name evidence="1" type="ORF">DUE52_25620</name>
</gene>
<name>A0A368JGA1_9BACT</name>
<dbReference type="EMBL" id="QOWE01000025">
    <property type="protein sequence ID" value="RCR66680.1"/>
    <property type="molecule type" value="Genomic_DNA"/>
</dbReference>